<sequence>MPDAAVATGTLAMAVKLPGFDASVGTAAQPAPNVSPVMAACVVGAGAGAAGVVFCGLEDVLPPFDPHADRANTPAAPTATRLAILDLIIYFSRRGRGVIDGYSPGVDVRMGGATDGECHASLDPSGGRAAPNPLPIR</sequence>
<feature type="region of interest" description="Disordered" evidence="1">
    <location>
        <begin position="117"/>
        <end position="137"/>
    </location>
</feature>
<proteinExistence type="predicted"/>
<dbReference type="AlphaFoldDB" id="A0A8J3WZJ2"/>
<dbReference type="Proteomes" id="UP000599074">
    <property type="component" value="Unassembled WGS sequence"/>
</dbReference>
<evidence type="ECO:0000313" key="2">
    <source>
        <dbReference type="EMBL" id="GII22385.1"/>
    </source>
</evidence>
<evidence type="ECO:0000256" key="1">
    <source>
        <dbReference type="SAM" id="MobiDB-lite"/>
    </source>
</evidence>
<comment type="caution">
    <text evidence="2">The sequence shown here is derived from an EMBL/GenBank/DDBJ whole genome shotgun (WGS) entry which is preliminary data.</text>
</comment>
<gene>
    <name evidence="2" type="ORF">Pme01_19820</name>
</gene>
<evidence type="ECO:0000313" key="3">
    <source>
        <dbReference type="Proteomes" id="UP000599074"/>
    </source>
</evidence>
<organism evidence="2 3">
    <name type="scientific">Planosporangium mesophilum</name>
    <dbReference type="NCBI Taxonomy" id="689768"/>
    <lineage>
        <taxon>Bacteria</taxon>
        <taxon>Bacillati</taxon>
        <taxon>Actinomycetota</taxon>
        <taxon>Actinomycetes</taxon>
        <taxon>Micromonosporales</taxon>
        <taxon>Micromonosporaceae</taxon>
        <taxon>Planosporangium</taxon>
    </lineage>
</organism>
<dbReference type="EMBL" id="BOON01000018">
    <property type="protein sequence ID" value="GII22385.1"/>
    <property type="molecule type" value="Genomic_DNA"/>
</dbReference>
<keyword evidence="3" id="KW-1185">Reference proteome</keyword>
<name>A0A8J3WZJ2_9ACTN</name>
<reference evidence="2" key="1">
    <citation type="submission" date="2021-01" db="EMBL/GenBank/DDBJ databases">
        <title>Whole genome shotgun sequence of Planosporangium mesophilum NBRC 109066.</title>
        <authorList>
            <person name="Komaki H."/>
            <person name="Tamura T."/>
        </authorList>
    </citation>
    <scope>NUCLEOTIDE SEQUENCE</scope>
    <source>
        <strain evidence="2">NBRC 109066</strain>
    </source>
</reference>
<accession>A0A8J3WZJ2</accession>
<protein>
    <submittedName>
        <fullName evidence="2">Uncharacterized protein</fullName>
    </submittedName>
</protein>